<keyword evidence="5" id="KW-0285">Flavoprotein</keyword>
<evidence type="ECO:0000256" key="12">
    <source>
        <dbReference type="ARBA" id="ARBA00023164"/>
    </source>
</evidence>
<evidence type="ECO:0000256" key="1">
    <source>
        <dbReference type="ARBA" id="ARBA00001917"/>
    </source>
</evidence>
<protein>
    <recommendedName>
        <fullName evidence="15">glutamate synthase (ferredoxin)</fullName>
        <ecNumber evidence="15">1.4.7.1</ecNumber>
    </recommendedName>
</protein>
<feature type="compositionally biased region" description="Low complexity" evidence="16">
    <location>
        <begin position="1"/>
        <end position="10"/>
    </location>
</feature>
<keyword evidence="11" id="KW-0411">Iron-sulfur</keyword>
<evidence type="ECO:0000256" key="14">
    <source>
        <dbReference type="ARBA" id="ARBA00037928"/>
    </source>
</evidence>
<organism evidence="18 19">
    <name type="scientific">Priapulus caudatus</name>
    <name type="common">Priapulid worm</name>
    <dbReference type="NCBI Taxonomy" id="37621"/>
    <lineage>
        <taxon>Eukaryota</taxon>
        <taxon>Metazoa</taxon>
        <taxon>Ecdysozoa</taxon>
        <taxon>Scalidophora</taxon>
        <taxon>Priapulida</taxon>
        <taxon>Priapulimorpha</taxon>
        <taxon>Priapulimorphida</taxon>
        <taxon>Priapulidae</taxon>
        <taxon>Priapulus</taxon>
    </lineage>
</organism>
<feature type="region of interest" description="Disordered" evidence="16">
    <location>
        <begin position="1"/>
        <end position="22"/>
    </location>
</feature>
<evidence type="ECO:0000256" key="9">
    <source>
        <dbReference type="ARBA" id="ARBA00023002"/>
    </source>
</evidence>
<dbReference type="Proteomes" id="UP000695022">
    <property type="component" value="Unplaced"/>
</dbReference>
<evidence type="ECO:0000313" key="19">
    <source>
        <dbReference type="RefSeq" id="XP_014669097.1"/>
    </source>
</evidence>
<reference evidence="19" key="1">
    <citation type="submission" date="2025-08" db="UniProtKB">
        <authorList>
            <consortium name="RefSeq"/>
        </authorList>
    </citation>
    <scope>IDENTIFICATION</scope>
</reference>
<dbReference type="PANTHER" id="PTHR11938">
    <property type="entry name" value="FAD NADPH DEHYDROGENASE/OXIDOREDUCTASE"/>
    <property type="match status" value="1"/>
</dbReference>
<feature type="domain" description="Glutamine amidotransferase type-2" evidence="17">
    <location>
        <begin position="39"/>
        <end position="190"/>
    </location>
</feature>
<keyword evidence="18" id="KW-1185">Reference proteome</keyword>
<dbReference type="PANTHER" id="PTHR11938:SF133">
    <property type="entry name" value="GLUTAMATE SYNTHASE (NADH)"/>
    <property type="match status" value="1"/>
</dbReference>
<comment type="cofactor">
    <cofactor evidence="2">
        <name>[3Fe-4S] cluster</name>
        <dbReference type="ChEBI" id="CHEBI:21137"/>
    </cofactor>
</comment>
<comment type="cofactor">
    <cofactor evidence="1">
        <name>FMN</name>
        <dbReference type="ChEBI" id="CHEBI:58210"/>
    </cofactor>
</comment>
<evidence type="ECO:0000256" key="6">
    <source>
        <dbReference type="ARBA" id="ARBA00022643"/>
    </source>
</evidence>
<keyword evidence="8" id="KW-0315">Glutamine amidotransferase</keyword>
<dbReference type="InterPro" id="IPR050711">
    <property type="entry name" value="ET-N_metabolism_enzyme"/>
</dbReference>
<evidence type="ECO:0000256" key="7">
    <source>
        <dbReference type="ARBA" id="ARBA00022723"/>
    </source>
</evidence>
<keyword evidence="12" id="KW-0314">Glutamate biosynthesis</keyword>
<comment type="similarity">
    <text evidence="3">Belongs to the glutamate synthase family.</text>
</comment>
<accession>A0ABM1EA76</accession>
<evidence type="ECO:0000256" key="10">
    <source>
        <dbReference type="ARBA" id="ARBA00023004"/>
    </source>
</evidence>
<keyword evidence="4" id="KW-0028">Amino-acid biosynthesis</keyword>
<proteinExistence type="inferred from homology"/>
<evidence type="ECO:0000256" key="8">
    <source>
        <dbReference type="ARBA" id="ARBA00022962"/>
    </source>
</evidence>
<evidence type="ECO:0000256" key="15">
    <source>
        <dbReference type="ARBA" id="ARBA00039085"/>
    </source>
</evidence>
<dbReference type="Pfam" id="PF00310">
    <property type="entry name" value="GATase_2"/>
    <property type="match status" value="1"/>
</dbReference>
<comment type="pathway">
    <text evidence="14">Amino-acid biosynthesis; L-glutamate biosynthesis via GLT pathway; L-glutamate from 2-oxoglutarate and L-glutamine (ferredoxin route): step 1/1.</text>
</comment>
<dbReference type="InterPro" id="IPR029055">
    <property type="entry name" value="Ntn_hydrolases_N"/>
</dbReference>
<dbReference type="Gene3D" id="3.60.20.10">
    <property type="entry name" value="Glutamine Phosphoribosylpyrophosphate, subunit 1, domain 1"/>
    <property type="match status" value="1"/>
</dbReference>
<evidence type="ECO:0000256" key="5">
    <source>
        <dbReference type="ARBA" id="ARBA00022630"/>
    </source>
</evidence>
<gene>
    <name evidence="19" type="primary">LOC106810306</name>
</gene>
<evidence type="ECO:0000256" key="13">
    <source>
        <dbReference type="ARBA" id="ARBA00023291"/>
    </source>
</evidence>
<dbReference type="PROSITE" id="PS51278">
    <property type="entry name" value="GATASE_TYPE_2"/>
    <property type="match status" value="1"/>
</dbReference>
<dbReference type="SUPFAM" id="SSF56235">
    <property type="entry name" value="N-terminal nucleophile aminohydrolases (Ntn hydrolases)"/>
    <property type="match status" value="1"/>
</dbReference>
<keyword evidence="13" id="KW-0003">3Fe-4S</keyword>
<evidence type="ECO:0000313" key="18">
    <source>
        <dbReference type="Proteomes" id="UP000695022"/>
    </source>
</evidence>
<evidence type="ECO:0000256" key="3">
    <source>
        <dbReference type="ARBA" id="ARBA00009716"/>
    </source>
</evidence>
<keyword evidence="6" id="KW-0288">FMN</keyword>
<sequence>MAQQQQQQQQPSHHKVALREDGLPRAQGLYDPDLEKDACGVGFIVNIDGIPSQRVIRESQSMIMHMEHRGAASADNETGDGAGVLAGIPHKLYEAALLSEECGGVELPAPGGYATGITFQDPETSAKTEEQFMKLAEENELKILCWRTLPVDASVLGKVAKSQEPYCRQLIAFLLVVFSVWVSRSQQSFG</sequence>
<dbReference type="RefSeq" id="XP_014669097.1">
    <property type="nucleotide sequence ID" value="XM_014813611.1"/>
</dbReference>
<evidence type="ECO:0000256" key="11">
    <source>
        <dbReference type="ARBA" id="ARBA00023014"/>
    </source>
</evidence>
<dbReference type="EC" id="1.4.7.1" evidence="15"/>
<dbReference type="GeneID" id="106810306"/>
<evidence type="ECO:0000256" key="16">
    <source>
        <dbReference type="SAM" id="MobiDB-lite"/>
    </source>
</evidence>
<keyword evidence="10" id="KW-0408">Iron</keyword>
<evidence type="ECO:0000256" key="4">
    <source>
        <dbReference type="ARBA" id="ARBA00022605"/>
    </source>
</evidence>
<evidence type="ECO:0000259" key="17">
    <source>
        <dbReference type="PROSITE" id="PS51278"/>
    </source>
</evidence>
<dbReference type="InterPro" id="IPR017932">
    <property type="entry name" value="GATase_2_dom"/>
</dbReference>
<name>A0ABM1EA76_PRICU</name>
<evidence type="ECO:0000256" key="2">
    <source>
        <dbReference type="ARBA" id="ARBA00001927"/>
    </source>
</evidence>
<keyword evidence="7" id="KW-0479">Metal-binding</keyword>
<keyword evidence="9" id="KW-0560">Oxidoreductase</keyword>